<dbReference type="EMBL" id="JAHRIN010034663">
    <property type="protein sequence ID" value="MEQ2203553.1"/>
    <property type="molecule type" value="Genomic_DNA"/>
</dbReference>
<protein>
    <recommendedName>
        <fullName evidence="3">Secreted protein</fullName>
    </recommendedName>
</protein>
<reference evidence="1 2" key="1">
    <citation type="submission" date="2021-06" db="EMBL/GenBank/DDBJ databases">
        <authorList>
            <person name="Palmer J.M."/>
        </authorList>
    </citation>
    <scope>NUCLEOTIDE SEQUENCE [LARGE SCALE GENOMIC DNA]</scope>
    <source>
        <strain evidence="1 2">XC_2019</strain>
        <tissue evidence="1">Muscle</tissue>
    </source>
</reference>
<evidence type="ECO:0000313" key="2">
    <source>
        <dbReference type="Proteomes" id="UP001434883"/>
    </source>
</evidence>
<gene>
    <name evidence="1" type="ORF">XENOCAPTIV_000613</name>
</gene>
<accession>A0ABV0R5Y6</accession>
<comment type="caution">
    <text evidence="1">The sequence shown here is derived from an EMBL/GenBank/DDBJ whole genome shotgun (WGS) entry which is preliminary data.</text>
</comment>
<sequence>WNPHWEHLHSFTLCTHTMLICFSLSPFVFIFTSCHSCGRACACKLSLSVTRRETDGSRIKARVCFGKLRVGAVTRCKNNVIIEAGLKAQLLLMIVHTQPCRAGLLCVSVTCVFHCTFCT</sequence>
<feature type="non-terminal residue" evidence="1">
    <location>
        <position position="1"/>
    </location>
</feature>
<keyword evidence="2" id="KW-1185">Reference proteome</keyword>
<name>A0ABV0R5Y6_9TELE</name>
<organism evidence="1 2">
    <name type="scientific">Xenoophorus captivus</name>
    <dbReference type="NCBI Taxonomy" id="1517983"/>
    <lineage>
        <taxon>Eukaryota</taxon>
        <taxon>Metazoa</taxon>
        <taxon>Chordata</taxon>
        <taxon>Craniata</taxon>
        <taxon>Vertebrata</taxon>
        <taxon>Euteleostomi</taxon>
        <taxon>Actinopterygii</taxon>
        <taxon>Neopterygii</taxon>
        <taxon>Teleostei</taxon>
        <taxon>Neoteleostei</taxon>
        <taxon>Acanthomorphata</taxon>
        <taxon>Ovalentaria</taxon>
        <taxon>Atherinomorphae</taxon>
        <taxon>Cyprinodontiformes</taxon>
        <taxon>Goodeidae</taxon>
        <taxon>Xenoophorus</taxon>
    </lineage>
</organism>
<evidence type="ECO:0008006" key="3">
    <source>
        <dbReference type="Google" id="ProtNLM"/>
    </source>
</evidence>
<dbReference type="Proteomes" id="UP001434883">
    <property type="component" value="Unassembled WGS sequence"/>
</dbReference>
<evidence type="ECO:0000313" key="1">
    <source>
        <dbReference type="EMBL" id="MEQ2203553.1"/>
    </source>
</evidence>
<proteinExistence type="predicted"/>